<sequence>MEAQAVTVGALAVAQGWEVAMAVLVAMEAAQANLRRLPKLFFGRRPLRADAAQRSTQLPVSFVPCHRHISIIKRRRNRRHPDSTAATNAFPSISATIHAMDPSLGINKQSKQIRKPSPPPPPQQIYNISKNDFRAVVQQLTGSPSRDHLRPQPPPRPRPPSSRLLKIRPPPLSPIAPPPHPNPNLRAPAWASSPVSAYMRYLESTLLGPASSSRHRPPPPFPSPPPLALLSPRLIMSPNSFLSPSPSGYLNLLSPRSPYPLISPGFQYPPPPVFSPLPHPETLGAGTGGHGLPAPPSPGFFFFPQSPSAFLPSRSPRRRD</sequence>
<protein>
    <recommendedName>
        <fullName evidence="2">VQ domain-containing protein</fullName>
    </recommendedName>
</protein>
<evidence type="ECO:0000256" key="1">
    <source>
        <dbReference type="SAM" id="MobiDB-lite"/>
    </source>
</evidence>
<feature type="compositionally biased region" description="Pro residues" evidence="1">
    <location>
        <begin position="151"/>
        <end position="160"/>
    </location>
</feature>
<keyword evidence="4" id="KW-1185">Reference proteome</keyword>
<evidence type="ECO:0000259" key="2">
    <source>
        <dbReference type="Pfam" id="PF05678"/>
    </source>
</evidence>
<proteinExistence type="predicted"/>
<dbReference type="Pfam" id="PF05678">
    <property type="entry name" value="VQ"/>
    <property type="match status" value="1"/>
</dbReference>
<dbReference type="AlphaFoldDB" id="A0A8J5G349"/>
<reference evidence="3 4" key="1">
    <citation type="submission" date="2020-08" db="EMBL/GenBank/DDBJ databases">
        <title>Plant Genome Project.</title>
        <authorList>
            <person name="Zhang R.-G."/>
        </authorList>
    </citation>
    <scope>NUCLEOTIDE SEQUENCE [LARGE SCALE GENOMIC DNA]</scope>
    <source>
        <tissue evidence="3">Rhizome</tissue>
    </source>
</reference>
<evidence type="ECO:0000313" key="3">
    <source>
        <dbReference type="EMBL" id="KAG6500133.1"/>
    </source>
</evidence>
<feature type="region of interest" description="Disordered" evidence="1">
    <location>
        <begin position="141"/>
        <end position="185"/>
    </location>
</feature>
<gene>
    <name evidence="3" type="ORF">ZIOFF_039947</name>
</gene>
<dbReference type="InterPro" id="IPR039612">
    <property type="entry name" value="VQ_5/9/14"/>
</dbReference>
<dbReference type="PANTHER" id="PTHR33783:SF1">
    <property type="entry name" value="PROTEIN HAIKU1"/>
    <property type="match status" value="1"/>
</dbReference>
<name>A0A8J5G349_ZINOF</name>
<organism evidence="3 4">
    <name type="scientific">Zingiber officinale</name>
    <name type="common">Ginger</name>
    <name type="synonym">Amomum zingiber</name>
    <dbReference type="NCBI Taxonomy" id="94328"/>
    <lineage>
        <taxon>Eukaryota</taxon>
        <taxon>Viridiplantae</taxon>
        <taxon>Streptophyta</taxon>
        <taxon>Embryophyta</taxon>
        <taxon>Tracheophyta</taxon>
        <taxon>Spermatophyta</taxon>
        <taxon>Magnoliopsida</taxon>
        <taxon>Liliopsida</taxon>
        <taxon>Zingiberales</taxon>
        <taxon>Zingiberaceae</taxon>
        <taxon>Zingiber</taxon>
    </lineage>
</organism>
<dbReference type="InterPro" id="IPR008889">
    <property type="entry name" value="VQ"/>
</dbReference>
<dbReference type="EMBL" id="JACMSC010000011">
    <property type="protein sequence ID" value="KAG6500133.1"/>
    <property type="molecule type" value="Genomic_DNA"/>
</dbReference>
<dbReference type="Proteomes" id="UP000734854">
    <property type="component" value="Unassembled WGS sequence"/>
</dbReference>
<comment type="caution">
    <text evidence="3">The sequence shown here is derived from an EMBL/GenBank/DDBJ whole genome shotgun (WGS) entry which is preliminary data.</text>
</comment>
<accession>A0A8J5G349</accession>
<feature type="compositionally biased region" description="Pro residues" evidence="1">
    <location>
        <begin position="168"/>
        <end position="182"/>
    </location>
</feature>
<feature type="region of interest" description="Disordered" evidence="1">
    <location>
        <begin position="108"/>
        <end position="127"/>
    </location>
</feature>
<dbReference type="PRINTS" id="PR01217">
    <property type="entry name" value="PRICHEXTENSN"/>
</dbReference>
<feature type="domain" description="VQ" evidence="2">
    <location>
        <begin position="124"/>
        <end position="145"/>
    </location>
</feature>
<evidence type="ECO:0000313" key="4">
    <source>
        <dbReference type="Proteomes" id="UP000734854"/>
    </source>
</evidence>
<dbReference type="PANTHER" id="PTHR33783">
    <property type="entry name" value="PROTEIN HAIKU1"/>
    <property type="match status" value="1"/>
</dbReference>